<dbReference type="SUPFAM" id="SSF56954">
    <property type="entry name" value="Outer membrane efflux proteins (OEP)"/>
    <property type="match status" value="1"/>
</dbReference>
<keyword evidence="2" id="KW-0472">Membrane</keyword>
<feature type="signal peptide" evidence="2">
    <location>
        <begin position="1"/>
        <end position="18"/>
    </location>
</feature>
<keyword evidence="2" id="KW-0812">Transmembrane</keyword>
<gene>
    <name evidence="3" type="ORF">CEK71_07130</name>
</gene>
<proteinExistence type="inferred from homology"/>
<dbReference type="PROSITE" id="PS51257">
    <property type="entry name" value="PROKAR_LIPOPROTEIN"/>
    <property type="match status" value="1"/>
</dbReference>
<dbReference type="RefSeq" id="WP_088618742.1">
    <property type="nucleotide sequence ID" value="NZ_CP022129.1"/>
</dbReference>
<evidence type="ECO:0000256" key="1">
    <source>
        <dbReference type="ARBA" id="ARBA00007613"/>
    </source>
</evidence>
<sequence>MKPSFLVCLSMTLSACTAVGPDYKPPTVSTPKQWQGMAAPTAAQAKQADAWWQTFRDPQLNQLINEAITANLDVRKALMRVKDVRAQRVAIYASALPSMTARSNISRRLNNTSSGSSAAGGSSAGGGFGIGNQLIDIFQTGFDAQWELDFFGGVRRAAEAADATVDSEIENSRDILVTLLAEVARNYLELRANQQLLGITQANVTSQADTLALTQIRQQSGLADSLAAVRAEAQLATTQAQLPNYESQIQQKLHALSLLLGKQPAALNGKLQRPAPLPSVAATVIPDLPSELLKRRPDIRRAERLLAVATANIGVAKAELYPKLNLTAFLGLQNMSVKDVTPIGKSWSTAASLTLPIFNWGNLQANVSSKQALSEEAKLSYETAVLTAFKDVEDSLIAYSKEQQRHQALARAVAANQLAVQLATERYQKGLTAFTEVLDSQQALYQTQSSQAESNLMVASNLVALYKALGGGWQTPVSTSMCQDCKNSWAESIHQEVKALLYKNQP</sequence>
<protein>
    <submittedName>
        <fullName evidence="3">Multidrug transporter</fullName>
    </submittedName>
</protein>
<accession>A0A1Z4BX40</accession>
<dbReference type="Pfam" id="PF02321">
    <property type="entry name" value="OEP"/>
    <property type="match status" value="2"/>
</dbReference>
<evidence type="ECO:0000313" key="3">
    <source>
        <dbReference type="EMBL" id="ASF45867.1"/>
    </source>
</evidence>
<name>A0A1Z4BX40_9GAMM</name>
<dbReference type="AlphaFoldDB" id="A0A1Z4BX40"/>
<dbReference type="Gene3D" id="1.20.1600.10">
    <property type="entry name" value="Outer membrane efflux proteins (OEP)"/>
    <property type="match status" value="1"/>
</dbReference>
<evidence type="ECO:0000313" key="4">
    <source>
        <dbReference type="Proteomes" id="UP000197019"/>
    </source>
</evidence>
<dbReference type="Proteomes" id="UP000197019">
    <property type="component" value="Chromosome"/>
</dbReference>
<dbReference type="PANTHER" id="PTHR30203:SF25">
    <property type="entry name" value="OUTER MEMBRANE PROTEIN-RELATED"/>
    <property type="match status" value="1"/>
</dbReference>
<keyword evidence="4" id="KW-1185">Reference proteome</keyword>
<dbReference type="GO" id="GO:0015562">
    <property type="term" value="F:efflux transmembrane transporter activity"/>
    <property type="evidence" value="ECO:0007669"/>
    <property type="project" value="InterPro"/>
</dbReference>
<comment type="similarity">
    <text evidence="1 2">Belongs to the outer membrane factor (OMF) (TC 1.B.17) family.</text>
</comment>
<keyword evidence="2" id="KW-0732">Signal</keyword>
<organism evidence="3 4">
    <name type="scientific">Methylovulum psychrotolerans</name>
    <dbReference type="NCBI Taxonomy" id="1704499"/>
    <lineage>
        <taxon>Bacteria</taxon>
        <taxon>Pseudomonadati</taxon>
        <taxon>Pseudomonadota</taxon>
        <taxon>Gammaproteobacteria</taxon>
        <taxon>Methylococcales</taxon>
        <taxon>Methylococcaceae</taxon>
        <taxon>Methylovulum</taxon>
    </lineage>
</organism>
<dbReference type="InterPro" id="IPR003423">
    <property type="entry name" value="OMP_efflux"/>
</dbReference>
<evidence type="ECO:0000256" key="2">
    <source>
        <dbReference type="RuleBase" id="RU362097"/>
    </source>
</evidence>
<keyword evidence="2" id="KW-1134">Transmembrane beta strand</keyword>
<dbReference type="InterPro" id="IPR010131">
    <property type="entry name" value="MdtP/NodT-like"/>
</dbReference>
<dbReference type="GO" id="GO:0009279">
    <property type="term" value="C:cell outer membrane"/>
    <property type="evidence" value="ECO:0007669"/>
    <property type="project" value="UniProtKB-SubCell"/>
</dbReference>
<reference evidence="3 4" key="1">
    <citation type="submission" date="2017-06" db="EMBL/GenBank/DDBJ databases">
        <title>Genome Sequencing of the methanotroph Methylovulum psychrotolerants str. HV10-M2 isolated from a high-altitude environment.</title>
        <authorList>
            <person name="Mateos-Rivera A."/>
        </authorList>
    </citation>
    <scope>NUCLEOTIDE SEQUENCE [LARGE SCALE GENOMIC DNA]</scope>
    <source>
        <strain evidence="3 4">HV10_M2</strain>
    </source>
</reference>
<dbReference type="NCBIfam" id="TIGR01845">
    <property type="entry name" value="outer_NodT"/>
    <property type="match status" value="1"/>
</dbReference>
<feature type="chain" id="PRO_5011827959" evidence="2">
    <location>
        <begin position="19"/>
        <end position="506"/>
    </location>
</feature>
<dbReference type="PANTHER" id="PTHR30203">
    <property type="entry name" value="OUTER MEMBRANE CATION EFFLUX PROTEIN"/>
    <property type="match status" value="1"/>
</dbReference>
<keyword evidence="2" id="KW-0449">Lipoprotein</keyword>
<dbReference type="EMBL" id="CP022129">
    <property type="protein sequence ID" value="ASF45867.1"/>
    <property type="molecule type" value="Genomic_DNA"/>
</dbReference>
<comment type="subcellular location">
    <subcellularLocation>
        <location evidence="2">Cell outer membrane</location>
        <topology evidence="2">Lipid-anchor</topology>
    </subcellularLocation>
</comment>
<dbReference type="Gene3D" id="2.20.200.10">
    <property type="entry name" value="Outer membrane efflux proteins (OEP)"/>
    <property type="match status" value="1"/>
</dbReference>
<dbReference type="OrthoDB" id="9770517at2"/>
<keyword evidence="2" id="KW-0564">Palmitate</keyword>
<dbReference type="KEGG" id="mpsy:CEK71_07130"/>